<dbReference type="InterPro" id="IPR050300">
    <property type="entry name" value="GDXG_lipolytic_enzyme"/>
</dbReference>
<dbReference type="InterPro" id="IPR002168">
    <property type="entry name" value="Lipase_GDXG_HIS_AS"/>
</dbReference>
<dbReference type="Gene3D" id="3.40.50.1820">
    <property type="entry name" value="alpha/beta hydrolase"/>
    <property type="match status" value="1"/>
</dbReference>
<gene>
    <name evidence="4" type="ORF">UFOPK1795_01121</name>
</gene>
<dbReference type="Pfam" id="PF07859">
    <property type="entry name" value="Abhydrolase_3"/>
    <property type="match status" value="1"/>
</dbReference>
<name>A0A6J6GFJ5_9ZZZZ</name>
<proteinExistence type="inferred from homology"/>
<protein>
    <submittedName>
        <fullName evidence="4">Unannotated protein</fullName>
    </submittedName>
</protein>
<evidence type="ECO:0000256" key="2">
    <source>
        <dbReference type="ARBA" id="ARBA00022801"/>
    </source>
</evidence>
<dbReference type="PANTHER" id="PTHR48081">
    <property type="entry name" value="AB HYDROLASE SUPERFAMILY PROTEIN C4A8.06C"/>
    <property type="match status" value="1"/>
</dbReference>
<dbReference type="SUPFAM" id="SSF53474">
    <property type="entry name" value="alpha/beta-Hydrolases"/>
    <property type="match status" value="1"/>
</dbReference>
<dbReference type="FunFam" id="3.40.50.1820:FF:000089">
    <property type="entry name" value="Alpha/beta hydrolase"/>
    <property type="match status" value="1"/>
</dbReference>
<keyword evidence="2" id="KW-0378">Hydrolase</keyword>
<comment type="similarity">
    <text evidence="1">Belongs to the 'GDXG' lipolytic enzyme family.</text>
</comment>
<dbReference type="AlphaFoldDB" id="A0A6J6GFJ5"/>
<dbReference type="GO" id="GO:0016787">
    <property type="term" value="F:hydrolase activity"/>
    <property type="evidence" value="ECO:0007669"/>
    <property type="project" value="UniProtKB-KW"/>
</dbReference>
<dbReference type="EMBL" id="CAEZUG010000079">
    <property type="protein sequence ID" value="CAB4600102.1"/>
    <property type="molecule type" value="Genomic_DNA"/>
</dbReference>
<feature type="domain" description="Alpha/beta hydrolase fold-3" evidence="3">
    <location>
        <begin position="86"/>
        <end position="291"/>
    </location>
</feature>
<evidence type="ECO:0000259" key="3">
    <source>
        <dbReference type="Pfam" id="PF07859"/>
    </source>
</evidence>
<dbReference type="PANTHER" id="PTHR48081:SF8">
    <property type="entry name" value="ALPHA_BETA HYDROLASE FOLD-3 DOMAIN-CONTAINING PROTEIN-RELATED"/>
    <property type="match status" value="1"/>
</dbReference>
<reference evidence="4" key="1">
    <citation type="submission" date="2020-05" db="EMBL/GenBank/DDBJ databases">
        <authorList>
            <person name="Chiriac C."/>
            <person name="Salcher M."/>
            <person name="Ghai R."/>
            <person name="Kavagutti S V."/>
        </authorList>
    </citation>
    <scope>NUCLEOTIDE SEQUENCE</scope>
</reference>
<dbReference type="InterPro" id="IPR029058">
    <property type="entry name" value="AB_hydrolase_fold"/>
</dbReference>
<organism evidence="4">
    <name type="scientific">freshwater metagenome</name>
    <dbReference type="NCBI Taxonomy" id="449393"/>
    <lineage>
        <taxon>unclassified sequences</taxon>
        <taxon>metagenomes</taxon>
        <taxon>ecological metagenomes</taxon>
    </lineage>
</organism>
<accession>A0A6J6GFJ5</accession>
<dbReference type="InterPro" id="IPR013094">
    <property type="entry name" value="AB_hydrolase_3"/>
</dbReference>
<evidence type="ECO:0000313" key="4">
    <source>
        <dbReference type="EMBL" id="CAB4600102.1"/>
    </source>
</evidence>
<dbReference type="InterPro" id="IPR019826">
    <property type="entry name" value="Carboxylesterase_B_AS"/>
</dbReference>
<evidence type="ECO:0000256" key="1">
    <source>
        <dbReference type="ARBA" id="ARBA00010515"/>
    </source>
</evidence>
<dbReference type="PROSITE" id="PS01173">
    <property type="entry name" value="LIPASE_GDXG_HIS"/>
    <property type="match status" value="1"/>
</dbReference>
<sequence>MINVSSNVILDQEAIDILAAVKLAGIPEWHTLTPVEGRKVYQERVRLFALEPTPMFAVNDISIPGPGGQIKLRKYTPSQTKVMPVLIYLHGGGWTLGDLDSHDELCRRLARTTDCIVVSVDYRLAPENPHPAGLDDSLAAIDWVVENAESFGGDPRLLAVGGDSAGGQLSAAVCLRIRDEGGPQIALQLLIYPALRASYETLSYYENATEKWITRADCIWFWANYLGNTSNLDPYACPGEANDLEDLPRALIITAGGDPVRDDGEMYGFKLRAAGVRASSKRFPGMIHGFMAVPNELKAGRAAVELAAHELRSAWDDLSKSLAR</sequence>
<dbReference type="PROSITE" id="PS00122">
    <property type="entry name" value="CARBOXYLESTERASE_B_1"/>
    <property type="match status" value="1"/>
</dbReference>